<feature type="compositionally biased region" description="Polar residues" evidence="1">
    <location>
        <begin position="985"/>
        <end position="996"/>
    </location>
</feature>
<dbReference type="Proteomes" id="UP001497392">
    <property type="component" value="Unassembled WGS sequence"/>
</dbReference>
<feature type="compositionally biased region" description="Low complexity" evidence="1">
    <location>
        <begin position="719"/>
        <end position="731"/>
    </location>
</feature>
<feature type="region of interest" description="Disordered" evidence="1">
    <location>
        <begin position="805"/>
        <end position="865"/>
    </location>
</feature>
<proteinExistence type="predicted"/>
<evidence type="ECO:0000256" key="1">
    <source>
        <dbReference type="SAM" id="MobiDB-lite"/>
    </source>
</evidence>
<feature type="region of interest" description="Disordered" evidence="1">
    <location>
        <begin position="518"/>
        <end position="596"/>
    </location>
</feature>
<feature type="compositionally biased region" description="Low complexity" evidence="1">
    <location>
        <begin position="56"/>
        <end position="67"/>
    </location>
</feature>
<feature type="compositionally biased region" description="Polar residues" evidence="1">
    <location>
        <begin position="1112"/>
        <end position="1124"/>
    </location>
</feature>
<feature type="region of interest" description="Disordered" evidence="1">
    <location>
        <begin position="357"/>
        <end position="386"/>
    </location>
</feature>
<gene>
    <name evidence="2" type="primary">g2217</name>
    <name evidence="2" type="ORF">VP750_LOCUS1897</name>
</gene>
<feature type="compositionally biased region" description="Low complexity" evidence="1">
    <location>
        <begin position="573"/>
        <end position="587"/>
    </location>
</feature>
<feature type="region of interest" description="Disordered" evidence="1">
    <location>
        <begin position="469"/>
        <end position="505"/>
    </location>
</feature>
<feature type="compositionally biased region" description="Basic and acidic residues" evidence="1">
    <location>
        <begin position="209"/>
        <end position="227"/>
    </location>
</feature>
<reference evidence="2 3" key="1">
    <citation type="submission" date="2024-06" db="EMBL/GenBank/DDBJ databases">
        <authorList>
            <person name="Kraege A."/>
            <person name="Thomma B."/>
        </authorList>
    </citation>
    <scope>NUCLEOTIDE SEQUENCE [LARGE SCALE GENOMIC DNA]</scope>
</reference>
<dbReference type="EMBL" id="CAXHTA020000003">
    <property type="protein sequence ID" value="CAL5220238.1"/>
    <property type="molecule type" value="Genomic_DNA"/>
</dbReference>
<feature type="compositionally biased region" description="Low complexity" evidence="1">
    <location>
        <begin position="970"/>
        <end position="979"/>
    </location>
</feature>
<feature type="region of interest" description="Disordered" evidence="1">
    <location>
        <begin position="694"/>
        <end position="764"/>
    </location>
</feature>
<feature type="compositionally biased region" description="Basic and acidic residues" evidence="1">
    <location>
        <begin position="732"/>
        <end position="744"/>
    </location>
</feature>
<sequence length="1227" mass="125158">MQGHYAESQQSQERLEEEGSVSRSSRETGPAAASDYGAHSPRPARSQISTAVSFEPAHPANSAANAARSGEDSAASAAEPEGELSSLPQEPLEGQGQQRQSRGALAYPSGSLISTAMRPTANAARQPHSPPAERATSVVSKTALRRSPEAVRAGTPASVYAQDRAPGRRPLNISPHDSQALEQDSHEGRARHARQAIHHPAGSTAPGGHAEHPQRSEWQEASVRHYDGAASQPPDSHASRPVPELQQNSQEGMQEGLSAEGRNNSIEAVQQGDLYLDDIAAAGSVARSVPGTGSEQQLPGLPSVYQAAIVAMAEGTALERSASAGSERNPDVRSNADEGPLGILAAAFGQSLQQSQGWLGTGQSSWATGQGSAEQPAPAMPAHASAAQAAPGGFNVPALPAHSPFLSLASRYPAVLDAVLRSDNGLAAPALAQTVRQGLTSVLLGAQPPAQHSQGPQAERVASTMLPLGVPGASLGLEGAPPPPRGGSNDPRAAGSNEGRASQNSLQDFLQRRLHTAGSLAQPAEGELRDPNLAQGRRTPGSPPTGHIHHAAPQEHQFNFAGPAQSGQQPGRAAAGQEAHSGAAAQGRPTREPLHAADSGAMPALSIIRGLSGPVPVSALPGHASSAPRRVQGAAEGAPALHATVDQPQSNAAAPQQENSLAHSLAALPAGLGGQLQHEAARADEAAPIDPAHAAASVHATVMSEEDAMSEGETHLSSRRAAASRSIPPRSAQDRGADNDERQASHHTAGLAREEQDRGVVGTPVRQEIARPIDSTTAMAAAVAPALSCEQSVEMCPHGLPSAEAVARDPANSADSSPASDPARNSRASSQEAAQGADAGPARLHMTGDSVAPVEGGGRSLPNVTCLESGHREAYDAEPQNSNGTTMGQVMAAGHQSAQPEGSLGSHAAVEQLQPLADQGASPAEDRPTQGATPAASANVATSLPLGCPPLHWAARPGSSGMRTGPSAPPFASGPAHSSRGASAAAQNGTAVQQNGVHELPRYTGSSPLQMPPVRSPNQAMAHDSPPVQDADLHTGAISGGQPAHATVMAGAQSARGSPAPGHELQSQPISRTDSHQDPAPQPALTVIMPSGCLPHVSEGRGESQPAAHSPEFQSHNLRSNALLNGQPGQPGPGRAGAHENQAQSHRARPGAHQLHSNGHVARTEGALGVHDVLSGEDSAPDTGRAVTSPAPGSAPGRRRNSIGKRKRVNAGAAEQPRSRYSATKCS</sequence>
<feature type="compositionally biased region" description="Low complexity" evidence="1">
    <location>
        <begin position="376"/>
        <end position="386"/>
    </location>
</feature>
<feature type="region of interest" description="Disordered" evidence="1">
    <location>
        <begin position="619"/>
        <end position="638"/>
    </location>
</feature>
<accession>A0ABP1FJU7</accession>
<feature type="compositionally biased region" description="Low complexity" evidence="1">
    <location>
        <begin position="357"/>
        <end position="366"/>
    </location>
</feature>
<evidence type="ECO:0000313" key="2">
    <source>
        <dbReference type="EMBL" id="CAL5220238.1"/>
    </source>
</evidence>
<feature type="compositionally biased region" description="Basic residues" evidence="1">
    <location>
        <begin position="1197"/>
        <end position="1209"/>
    </location>
</feature>
<comment type="caution">
    <text evidence="2">The sequence shown here is derived from an EMBL/GenBank/DDBJ whole genome shotgun (WGS) entry which is preliminary data.</text>
</comment>
<feature type="region of interest" description="Disordered" evidence="1">
    <location>
        <begin position="1"/>
        <end position="265"/>
    </location>
</feature>
<organism evidence="2 3">
    <name type="scientific">Coccomyxa viridis</name>
    <dbReference type="NCBI Taxonomy" id="1274662"/>
    <lineage>
        <taxon>Eukaryota</taxon>
        <taxon>Viridiplantae</taxon>
        <taxon>Chlorophyta</taxon>
        <taxon>core chlorophytes</taxon>
        <taxon>Trebouxiophyceae</taxon>
        <taxon>Trebouxiophyceae incertae sedis</taxon>
        <taxon>Coccomyxaceae</taxon>
        <taxon>Coccomyxa</taxon>
    </lineage>
</organism>
<feature type="region of interest" description="Disordered" evidence="1">
    <location>
        <begin position="918"/>
        <end position="1227"/>
    </location>
</feature>
<feature type="compositionally biased region" description="Low complexity" evidence="1">
    <location>
        <begin position="808"/>
        <end position="830"/>
    </location>
</feature>
<keyword evidence="3" id="KW-1185">Reference proteome</keyword>
<evidence type="ECO:0000313" key="3">
    <source>
        <dbReference type="Proteomes" id="UP001497392"/>
    </source>
</evidence>
<name>A0ABP1FJU7_9CHLO</name>
<protein>
    <submittedName>
        <fullName evidence="2">G2217 protein</fullName>
    </submittedName>
</protein>